<evidence type="ECO:0000256" key="1">
    <source>
        <dbReference type="SAM" id="Coils"/>
    </source>
</evidence>
<accession>A0ABQ5FZZ4</accession>
<name>A0ABQ5FZZ4_9ASTR</name>
<reference evidence="2" key="2">
    <citation type="submission" date="2022-01" db="EMBL/GenBank/DDBJ databases">
        <authorList>
            <person name="Yamashiro T."/>
            <person name="Shiraishi A."/>
            <person name="Satake H."/>
            <person name="Nakayama K."/>
        </authorList>
    </citation>
    <scope>NUCLEOTIDE SEQUENCE</scope>
</reference>
<reference evidence="2" key="1">
    <citation type="journal article" date="2022" name="Int. J. Mol. Sci.">
        <title>Draft Genome of Tanacetum Coccineum: Genomic Comparison of Closely Related Tanacetum-Family Plants.</title>
        <authorList>
            <person name="Yamashiro T."/>
            <person name="Shiraishi A."/>
            <person name="Nakayama K."/>
            <person name="Satake H."/>
        </authorList>
    </citation>
    <scope>NUCLEOTIDE SEQUENCE</scope>
</reference>
<evidence type="ECO:0000313" key="2">
    <source>
        <dbReference type="EMBL" id="GJT68931.1"/>
    </source>
</evidence>
<comment type="caution">
    <text evidence="2">The sequence shown here is derived from an EMBL/GenBank/DDBJ whole genome shotgun (WGS) entry which is preliminary data.</text>
</comment>
<organism evidence="2 3">
    <name type="scientific">Tanacetum coccineum</name>
    <dbReference type="NCBI Taxonomy" id="301880"/>
    <lineage>
        <taxon>Eukaryota</taxon>
        <taxon>Viridiplantae</taxon>
        <taxon>Streptophyta</taxon>
        <taxon>Embryophyta</taxon>
        <taxon>Tracheophyta</taxon>
        <taxon>Spermatophyta</taxon>
        <taxon>Magnoliopsida</taxon>
        <taxon>eudicotyledons</taxon>
        <taxon>Gunneridae</taxon>
        <taxon>Pentapetalae</taxon>
        <taxon>asterids</taxon>
        <taxon>campanulids</taxon>
        <taxon>Asterales</taxon>
        <taxon>Asteraceae</taxon>
        <taxon>Asteroideae</taxon>
        <taxon>Anthemideae</taxon>
        <taxon>Anthemidinae</taxon>
        <taxon>Tanacetum</taxon>
    </lineage>
</organism>
<feature type="coiled-coil region" evidence="1">
    <location>
        <begin position="31"/>
        <end position="58"/>
    </location>
</feature>
<dbReference type="Proteomes" id="UP001151760">
    <property type="component" value="Unassembled WGS sequence"/>
</dbReference>
<proteinExistence type="predicted"/>
<protein>
    <submittedName>
        <fullName evidence="2">Uncharacterized protein</fullName>
    </submittedName>
</protein>
<keyword evidence="3" id="KW-1185">Reference proteome</keyword>
<gene>
    <name evidence="2" type="ORF">Tco_1028217</name>
</gene>
<evidence type="ECO:0000313" key="3">
    <source>
        <dbReference type="Proteomes" id="UP001151760"/>
    </source>
</evidence>
<dbReference type="EMBL" id="BQNB010017942">
    <property type="protein sequence ID" value="GJT68931.1"/>
    <property type="molecule type" value="Genomic_DNA"/>
</dbReference>
<keyword evidence="1" id="KW-0175">Coiled coil</keyword>
<sequence length="149" mass="17002">MPRKKFHVLAQHLQEVMEESLPEMEDVRSQADVAKMIIDAIQQERENLRVEISSQINNAMTNHIPSQVDSSIRNYMSSHILHVHPTQASSLLDLLMRLADVVDVVGLIVVVDVVEVAQIRHIFLDGYGVLDVRTVFFKCLRLSSRIRAF</sequence>